<dbReference type="AlphaFoldDB" id="A0A239MXG5"/>
<evidence type="ECO:0000313" key="2">
    <source>
        <dbReference type="Proteomes" id="UP000198318"/>
    </source>
</evidence>
<proteinExistence type="predicted"/>
<reference evidence="1 2" key="1">
    <citation type="submission" date="2017-06" db="EMBL/GenBank/DDBJ databases">
        <authorList>
            <person name="Kim H.J."/>
            <person name="Triplett B.A."/>
        </authorList>
    </citation>
    <scope>NUCLEOTIDE SEQUENCE [LARGE SCALE GENOMIC DNA]</scope>
    <source>
        <strain evidence="1 2">DSM 44715</strain>
    </source>
</reference>
<accession>A0A239MXG5</accession>
<dbReference type="Proteomes" id="UP000198318">
    <property type="component" value="Unassembled WGS sequence"/>
</dbReference>
<name>A0A239MXG5_9ACTN</name>
<evidence type="ECO:0000313" key="1">
    <source>
        <dbReference type="EMBL" id="SNT47325.1"/>
    </source>
</evidence>
<dbReference type="EMBL" id="FZOR01000033">
    <property type="protein sequence ID" value="SNT47325.1"/>
    <property type="molecule type" value="Genomic_DNA"/>
</dbReference>
<sequence length="32" mass="3583">MESDIAVRRVRWEPPVGWVGLGMITEVLLDAS</sequence>
<organism evidence="1 2">
    <name type="scientific">Actinomadura meyerae</name>
    <dbReference type="NCBI Taxonomy" id="240840"/>
    <lineage>
        <taxon>Bacteria</taxon>
        <taxon>Bacillati</taxon>
        <taxon>Actinomycetota</taxon>
        <taxon>Actinomycetes</taxon>
        <taxon>Streptosporangiales</taxon>
        <taxon>Thermomonosporaceae</taxon>
        <taxon>Actinomadura</taxon>
    </lineage>
</organism>
<protein>
    <submittedName>
        <fullName evidence="1">Uncharacterized protein</fullName>
    </submittedName>
</protein>
<keyword evidence="2" id="KW-1185">Reference proteome</keyword>
<gene>
    <name evidence="1" type="ORF">SAMN05443665_103342</name>
</gene>